<evidence type="ECO:0000313" key="3">
    <source>
        <dbReference type="Proteomes" id="UP000001548"/>
    </source>
</evidence>
<dbReference type="VEuPathDB" id="GiardiaDB:GL50803_6060"/>
<feature type="region of interest" description="Disordered" evidence="1">
    <location>
        <begin position="46"/>
        <end position="123"/>
    </location>
</feature>
<evidence type="ECO:0000313" key="2">
    <source>
        <dbReference type="EMBL" id="KAE8303142.1"/>
    </source>
</evidence>
<dbReference type="AlphaFoldDB" id="A8B3C6"/>
<feature type="compositionally biased region" description="Polar residues" evidence="1">
    <location>
        <begin position="1"/>
        <end position="12"/>
    </location>
</feature>
<dbReference type="Proteomes" id="UP000001548">
    <property type="component" value="Unassembled WGS sequence"/>
</dbReference>
<dbReference type="HOGENOM" id="CLU_2019595_0_0_1"/>
<dbReference type="KEGG" id="gla:GL50803_006060"/>
<comment type="caution">
    <text evidence="2">The sequence shown here is derived from an EMBL/GenBank/DDBJ whole genome shotgun (WGS) entry which is preliminary data.</text>
</comment>
<dbReference type="EMBL" id="AACB03000003">
    <property type="protein sequence ID" value="KAE8303142.1"/>
    <property type="molecule type" value="Genomic_DNA"/>
</dbReference>
<evidence type="ECO:0000256" key="1">
    <source>
        <dbReference type="SAM" id="MobiDB-lite"/>
    </source>
</evidence>
<feature type="region of interest" description="Disordered" evidence="1">
    <location>
        <begin position="1"/>
        <end position="23"/>
    </location>
</feature>
<protein>
    <submittedName>
        <fullName evidence="2">Uncharacterized protein</fullName>
    </submittedName>
</protein>
<organism evidence="2 3">
    <name type="scientific">Giardia intestinalis (strain ATCC 50803 / WB clone C6)</name>
    <name type="common">Giardia lamblia</name>
    <dbReference type="NCBI Taxonomy" id="184922"/>
    <lineage>
        <taxon>Eukaryota</taxon>
        <taxon>Metamonada</taxon>
        <taxon>Diplomonadida</taxon>
        <taxon>Hexamitidae</taxon>
        <taxon>Giardiinae</taxon>
        <taxon>Giardia</taxon>
    </lineage>
</organism>
<keyword evidence="3" id="KW-1185">Reference proteome</keyword>
<accession>A8B3C6</accession>
<dbReference type="OMA" id="VCAQREQ"/>
<name>A8B3C6_GIAIC</name>
<reference evidence="2 3" key="1">
    <citation type="journal article" date="2007" name="Science">
        <title>Genomic minimalism in the early diverging intestinal parasite Giardia lamblia.</title>
        <authorList>
            <person name="Morrison H.G."/>
            <person name="McArthur A.G."/>
            <person name="Gillin F.D."/>
            <person name="Aley S.B."/>
            <person name="Adam R.D."/>
            <person name="Olsen G.J."/>
            <person name="Best A.A."/>
            <person name="Cande W.Z."/>
            <person name="Chen F."/>
            <person name="Cipriano M.J."/>
            <person name="Davids B.J."/>
            <person name="Dawson S.C."/>
            <person name="Elmendorf H.G."/>
            <person name="Hehl A.B."/>
            <person name="Holder M.E."/>
            <person name="Huse S.M."/>
            <person name="Kim U.U."/>
            <person name="Lasek-Nesselquist E."/>
            <person name="Manning G."/>
            <person name="Nigam A."/>
            <person name="Nixon J.E."/>
            <person name="Palm D."/>
            <person name="Passamaneck N.E."/>
            <person name="Prabhu A."/>
            <person name="Reich C.I."/>
            <person name="Reiner D.S."/>
            <person name="Samuelson J."/>
            <person name="Svard S.G."/>
            <person name="Sogin M.L."/>
        </authorList>
    </citation>
    <scope>NUCLEOTIDE SEQUENCE [LARGE SCALE GENOMIC DNA]</scope>
    <source>
        <strain evidence="2 3">WB C6</strain>
    </source>
</reference>
<sequence>MSAVLQKSNRGSYQRVLHGRKAPEAQISTVDGITTLVSGDTVSGTATGAVGGTKGRACAQEGPSHLQGRPANGFAKAGKEGRKKGAGDFQSHGNRAKGVAASSGKAPSHLQKPQSFSGLGRVL</sequence>
<feature type="compositionally biased region" description="Basic and acidic residues" evidence="1">
    <location>
        <begin position="77"/>
        <end position="86"/>
    </location>
</feature>
<dbReference type="GeneID" id="5703109"/>
<dbReference type="RefSeq" id="XP_001710182.1">
    <property type="nucleotide sequence ID" value="XM_001710130.1"/>
</dbReference>
<proteinExistence type="predicted"/>
<gene>
    <name evidence="2" type="ORF">GL50803_006060</name>
</gene>